<evidence type="ECO:0000256" key="4">
    <source>
        <dbReference type="ARBA" id="ARBA00022982"/>
    </source>
</evidence>
<proteinExistence type="predicted"/>
<protein>
    <submittedName>
        <fullName evidence="9">Cytochrome C</fullName>
    </submittedName>
</protein>
<keyword evidence="1" id="KW-0813">Transport</keyword>
<comment type="caution">
    <text evidence="9">The sequence shown here is derived from an EMBL/GenBank/DDBJ whole genome shotgun (WGS) entry which is preliminary data.</text>
</comment>
<evidence type="ECO:0000256" key="6">
    <source>
        <dbReference type="PROSITE-ProRule" id="PRU00433"/>
    </source>
</evidence>
<keyword evidence="4" id="KW-0249">Electron transport</keyword>
<gene>
    <name evidence="9" type="ORF">COB67_01615</name>
</gene>
<dbReference type="InterPro" id="IPR036909">
    <property type="entry name" value="Cyt_c-like_dom_sf"/>
</dbReference>
<keyword evidence="5 6" id="KW-0408">Iron</keyword>
<keyword evidence="3 6" id="KW-0479">Metal-binding</keyword>
<keyword evidence="2 6" id="KW-0349">Heme</keyword>
<evidence type="ECO:0000256" key="3">
    <source>
        <dbReference type="ARBA" id="ARBA00022723"/>
    </source>
</evidence>
<feature type="chain" id="PRO_5012133245" evidence="7">
    <location>
        <begin position="24"/>
        <end position="109"/>
    </location>
</feature>
<dbReference type="InterPro" id="IPR050597">
    <property type="entry name" value="Cytochrome_c_Oxidase_Subunit"/>
</dbReference>
<accession>A0A2A4TA52</accession>
<dbReference type="GO" id="GO:0009055">
    <property type="term" value="F:electron transfer activity"/>
    <property type="evidence" value="ECO:0007669"/>
    <property type="project" value="InterPro"/>
</dbReference>
<evidence type="ECO:0000256" key="7">
    <source>
        <dbReference type="SAM" id="SignalP"/>
    </source>
</evidence>
<dbReference type="Pfam" id="PF00034">
    <property type="entry name" value="Cytochrom_C"/>
    <property type="match status" value="1"/>
</dbReference>
<dbReference type="AlphaFoldDB" id="A0A2A4TA52"/>
<dbReference type="SUPFAM" id="SSF46626">
    <property type="entry name" value="Cytochrome c"/>
    <property type="match status" value="1"/>
</dbReference>
<dbReference type="InterPro" id="IPR009056">
    <property type="entry name" value="Cyt_c-like_dom"/>
</dbReference>
<evidence type="ECO:0000256" key="2">
    <source>
        <dbReference type="ARBA" id="ARBA00022617"/>
    </source>
</evidence>
<dbReference type="EMBL" id="NVSR01000004">
    <property type="protein sequence ID" value="PCI30506.1"/>
    <property type="molecule type" value="Genomic_DNA"/>
</dbReference>
<organism evidence="9 10">
    <name type="scientific">SAR324 cluster bacterium</name>
    <dbReference type="NCBI Taxonomy" id="2024889"/>
    <lineage>
        <taxon>Bacteria</taxon>
        <taxon>Deltaproteobacteria</taxon>
        <taxon>SAR324 cluster</taxon>
    </lineage>
</organism>
<dbReference type="PANTHER" id="PTHR33751:SF9">
    <property type="entry name" value="CYTOCHROME C4"/>
    <property type="match status" value="1"/>
</dbReference>
<dbReference type="Gene3D" id="1.10.760.10">
    <property type="entry name" value="Cytochrome c-like domain"/>
    <property type="match status" value="1"/>
</dbReference>
<evidence type="ECO:0000259" key="8">
    <source>
        <dbReference type="PROSITE" id="PS51007"/>
    </source>
</evidence>
<evidence type="ECO:0000256" key="1">
    <source>
        <dbReference type="ARBA" id="ARBA00022448"/>
    </source>
</evidence>
<evidence type="ECO:0000313" key="9">
    <source>
        <dbReference type="EMBL" id="PCI30506.1"/>
    </source>
</evidence>
<feature type="signal peptide" evidence="7">
    <location>
        <begin position="1"/>
        <end position="23"/>
    </location>
</feature>
<reference evidence="10" key="1">
    <citation type="submission" date="2017-08" db="EMBL/GenBank/DDBJ databases">
        <title>A dynamic microbial community with high functional redundancy inhabits the cold, oxic subseafloor aquifer.</title>
        <authorList>
            <person name="Tully B.J."/>
            <person name="Wheat C.G."/>
            <person name="Glazer B.T."/>
            <person name="Huber J.A."/>
        </authorList>
    </citation>
    <scope>NUCLEOTIDE SEQUENCE [LARGE SCALE GENOMIC DNA]</scope>
</reference>
<dbReference type="PANTHER" id="PTHR33751">
    <property type="entry name" value="CBB3-TYPE CYTOCHROME C OXIDASE SUBUNIT FIXP"/>
    <property type="match status" value="1"/>
</dbReference>
<feature type="domain" description="Cytochrome c" evidence="8">
    <location>
        <begin position="24"/>
        <end position="109"/>
    </location>
</feature>
<dbReference type="GO" id="GO:0046872">
    <property type="term" value="F:metal ion binding"/>
    <property type="evidence" value="ECO:0007669"/>
    <property type="project" value="UniProtKB-KW"/>
</dbReference>
<name>A0A2A4TA52_9DELT</name>
<evidence type="ECO:0000313" key="10">
    <source>
        <dbReference type="Proteomes" id="UP000218113"/>
    </source>
</evidence>
<dbReference type="GO" id="GO:0020037">
    <property type="term" value="F:heme binding"/>
    <property type="evidence" value="ECO:0007669"/>
    <property type="project" value="InterPro"/>
</dbReference>
<dbReference type="PROSITE" id="PS51007">
    <property type="entry name" value="CYTC"/>
    <property type="match status" value="1"/>
</dbReference>
<sequence>MKKVARLLLASALVVSFSATAMAGAKERGKKLYIQKTCHTCHGPKGKAAIPTYPSLGGQNKQYLINQIKDIKSGKRKNGMTMLMKANPFVQKLTKKEIKDISTYLSKIK</sequence>
<dbReference type="Proteomes" id="UP000218113">
    <property type="component" value="Unassembled WGS sequence"/>
</dbReference>
<evidence type="ECO:0000256" key="5">
    <source>
        <dbReference type="ARBA" id="ARBA00023004"/>
    </source>
</evidence>
<keyword evidence="7" id="KW-0732">Signal</keyword>